<comment type="caution">
    <text evidence="2">The sequence shown here is derived from an EMBL/GenBank/DDBJ whole genome shotgun (WGS) entry which is preliminary data.</text>
</comment>
<keyword evidence="3" id="KW-1185">Reference proteome</keyword>
<name>A0ABP8FY28_9SPHI</name>
<feature type="signal peptide" evidence="1">
    <location>
        <begin position="1"/>
        <end position="22"/>
    </location>
</feature>
<accession>A0ABP8FY28</accession>
<protein>
    <submittedName>
        <fullName evidence="2">Uncharacterized protein</fullName>
    </submittedName>
</protein>
<proteinExistence type="predicted"/>
<gene>
    <name evidence="2" type="ORF">GCM10023149_09130</name>
</gene>
<sequence>MRATLKFIVLACICLIQTSAYSQLPKYDVESVSERIFKDVHRFFKPNDDSTTFACLQGGTFVKFELKNGKFTNVEFSNDAPIFLLSALKTTIDSLNDDHVLMIKLGNLQRTFILPVLYDYNQGCKYPVSDDTITHKSYYKAYLDIETERNHLMLNLVNLMNFSKEKWYYGIDCVLLHPFFTGQNSM</sequence>
<dbReference type="RefSeq" id="WP_345209821.1">
    <property type="nucleotide sequence ID" value="NZ_BAABFT010000002.1"/>
</dbReference>
<reference evidence="3" key="1">
    <citation type="journal article" date="2019" name="Int. J. Syst. Evol. Microbiol.">
        <title>The Global Catalogue of Microorganisms (GCM) 10K type strain sequencing project: providing services to taxonomists for standard genome sequencing and annotation.</title>
        <authorList>
            <consortium name="The Broad Institute Genomics Platform"/>
            <consortium name="The Broad Institute Genome Sequencing Center for Infectious Disease"/>
            <person name="Wu L."/>
            <person name="Ma J."/>
        </authorList>
    </citation>
    <scope>NUCLEOTIDE SEQUENCE [LARGE SCALE GENOMIC DNA]</scope>
    <source>
        <strain evidence="3">JCM 17705</strain>
    </source>
</reference>
<evidence type="ECO:0000313" key="3">
    <source>
        <dbReference type="Proteomes" id="UP001500582"/>
    </source>
</evidence>
<keyword evidence="1" id="KW-0732">Signal</keyword>
<evidence type="ECO:0000256" key="1">
    <source>
        <dbReference type="SAM" id="SignalP"/>
    </source>
</evidence>
<evidence type="ECO:0000313" key="2">
    <source>
        <dbReference type="EMBL" id="GAA4313389.1"/>
    </source>
</evidence>
<feature type="chain" id="PRO_5045867770" evidence="1">
    <location>
        <begin position="23"/>
        <end position="186"/>
    </location>
</feature>
<organism evidence="2 3">
    <name type="scientific">Mucilaginibacter gynuensis</name>
    <dbReference type="NCBI Taxonomy" id="1302236"/>
    <lineage>
        <taxon>Bacteria</taxon>
        <taxon>Pseudomonadati</taxon>
        <taxon>Bacteroidota</taxon>
        <taxon>Sphingobacteriia</taxon>
        <taxon>Sphingobacteriales</taxon>
        <taxon>Sphingobacteriaceae</taxon>
        <taxon>Mucilaginibacter</taxon>
    </lineage>
</organism>
<dbReference type="EMBL" id="BAABFT010000002">
    <property type="protein sequence ID" value="GAA4313389.1"/>
    <property type="molecule type" value="Genomic_DNA"/>
</dbReference>
<dbReference type="Proteomes" id="UP001500582">
    <property type="component" value="Unassembled WGS sequence"/>
</dbReference>